<gene>
    <name evidence="1" type="ORF">PARMNEM_LOCUS4332</name>
</gene>
<dbReference type="EMBL" id="CAVLGL010000046">
    <property type="protein sequence ID" value="CAK1582849.1"/>
    <property type="molecule type" value="Genomic_DNA"/>
</dbReference>
<evidence type="ECO:0000313" key="2">
    <source>
        <dbReference type="Proteomes" id="UP001314205"/>
    </source>
</evidence>
<dbReference type="SUPFAM" id="SSF47565">
    <property type="entry name" value="Insect pheromone/odorant-binding proteins"/>
    <property type="match status" value="1"/>
</dbReference>
<evidence type="ECO:0000313" key="1">
    <source>
        <dbReference type="EMBL" id="CAK1582849.1"/>
    </source>
</evidence>
<dbReference type="GO" id="GO:0005549">
    <property type="term" value="F:odorant binding"/>
    <property type="evidence" value="ECO:0007669"/>
    <property type="project" value="InterPro"/>
</dbReference>
<dbReference type="CDD" id="cd23992">
    <property type="entry name" value="PBP_GOBP"/>
    <property type="match status" value="1"/>
</dbReference>
<keyword evidence="2" id="KW-1185">Reference proteome</keyword>
<dbReference type="Pfam" id="PF01395">
    <property type="entry name" value="PBP_GOBP"/>
    <property type="match status" value="1"/>
</dbReference>
<sequence>MATAQTDSELKKYFLQKSIECSNENPVNVDEIDMLKKHTVPKSKNAKCLLACIFRKTTWMDEKGMFVMENAIKVTKEKHPKDWTEMENSKKLFELCKKGSLRSSYY</sequence>
<accession>A0AAV1KLV7</accession>
<protein>
    <submittedName>
        <fullName evidence="1">Uncharacterized protein</fullName>
    </submittedName>
</protein>
<organism evidence="1 2">
    <name type="scientific">Parnassius mnemosyne</name>
    <name type="common">clouded apollo</name>
    <dbReference type="NCBI Taxonomy" id="213953"/>
    <lineage>
        <taxon>Eukaryota</taxon>
        <taxon>Metazoa</taxon>
        <taxon>Ecdysozoa</taxon>
        <taxon>Arthropoda</taxon>
        <taxon>Hexapoda</taxon>
        <taxon>Insecta</taxon>
        <taxon>Pterygota</taxon>
        <taxon>Neoptera</taxon>
        <taxon>Endopterygota</taxon>
        <taxon>Lepidoptera</taxon>
        <taxon>Glossata</taxon>
        <taxon>Ditrysia</taxon>
        <taxon>Papilionoidea</taxon>
        <taxon>Papilionidae</taxon>
        <taxon>Parnassiinae</taxon>
        <taxon>Parnassini</taxon>
        <taxon>Parnassius</taxon>
        <taxon>Driopa</taxon>
    </lineage>
</organism>
<dbReference type="Gene3D" id="1.10.238.20">
    <property type="entry name" value="Pheromone/general odorant binding protein domain"/>
    <property type="match status" value="1"/>
</dbReference>
<reference evidence="1 2" key="1">
    <citation type="submission" date="2023-11" db="EMBL/GenBank/DDBJ databases">
        <authorList>
            <person name="Hedman E."/>
            <person name="Englund M."/>
            <person name="Stromberg M."/>
            <person name="Nyberg Akerstrom W."/>
            <person name="Nylinder S."/>
            <person name="Jareborg N."/>
            <person name="Kallberg Y."/>
            <person name="Kronander E."/>
        </authorList>
    </citation>
    <scope>NUCLEOTIDE SEQUENCE [LARGE SCALE GENOMIC DNA]</scope>
</reference>
<dbReference type="InterPro" id="IPR006170">
    <property type="entry name" value="PBP/GOBP"/>
</dbReference>
<dbReference type="InterPro" id="IPR036728">
    <property type="entry name" value="PBP_GOBP_sf"/>
</dbReference>
<dbReference type="AlphaFoldDB" id="A0AAV1KLV7"/>
<proteinExistence type="predicted"/>
<name>A0AAV1KLV7_9NEOP</name>
<dbReference type="Proteomes" id="UP001314205">
    <property type="component" value="Unassembled WGS sequence"/>
</dbReference>
<comment type="caution">
    <text evidence="1">The sequence shown here is derived from an EMBL/GenBank/DDBJ whole genome shotgun (WGS) entry which is preliminary data.</text>
</comment>